<name>A0A2J6TMZ5_9HELO</name>
<dbReference type="Proteomes" id="UP000235371">
    <property type="component" value="Unassembled WGS sequence"/>
</dbReference>
<comment type="subcellular location">
    <subcellularLocation>
        <location evidence="1">Membrane</location>
        <topology evidence="1">Multi-pass membrane protein</topology>
    </subcellularLocation>
</comment>
<keyword evidence="3 6" id="KW-1133">Transmembrane helix</keyword>
<evidence type="ECO:0000256" key="2">
    <source>
        <dbReference type="ARBA" id="ARBA00022692"/>
    </source>
</evidence>
<evidence type="ECO:0000313" key="7">
    <source>
        <dbReference type="EMBL" id="PMD64389.1"/>
    </source>
</evidence>
<keyword evidence="2 6" id="KW-0812">Transmembrane</keyword>
<dbReference type="PANTHER" id="PTHR35042:SF1">
    <property type="entry name" value="DUF1772-DOMAIN-CONTAINING PROTEIN"/>
    <property type="match status" value="1"/>
</dbReference>
<dbReference type="GO" id="GO:0016020">
    <property type="term" value="C:membrane"/>
    <property type="evidence" value="ECO:0007669"/>
    <property type="project" value="UniProtKB-SubCell"/>
</dbReference>
<dbReference type="OrthoDB" id="5954308at2759"/>
<keyword evidence="4 6" id="KW-0472">Membrane</keyword>
<feature type="transmembrane region" description="Helical" evidence="6">
    <location>
        <begin position="60"/>
        <end position="80"/>
    </location>
</feature>
<dbReference type="PANTHER" id="PTHR35042">
    <property type="entry name" value="ANTHRONE OXYGENASE ENCC"/>
    <property type="match status" value="1"/>
</dbReference>
<dbReference type="EMBL" id="KZ613765">
    <property type="protein sequence ID" value="PMD64389.1"/>
    <property type="molecule type" value="Genomic_DNA"/>
</dbReference>
<keyword evidence="8" id="KW-1185">Reference proteome</keyword>
<dbReference type="GeneID" id="36590668"/>
<dbReference type="InterPro" id="IPR013901">
    <property type="entry name" value="Anthrone_oxy"/>
</dbReference>
<evidence type="ECO:0000256" key="3">
    <source>
        <dbReference type="ARBA" id="ARBA00022989"/>
    </source>
</evidence>
<accession>A0A2J6TMZ5</accession>
<dbReference type="AlphaFoldDB" id="A0A2J6TMZ5"/>
<evidence type="ECO:0000313" key="8">
    <source>
        <dbReference type="Proteomes" id="UP000235371"/>
    </source>
</evidence>
<evidence type="ECO:0000256" key="1">
    <source>
        <dbReference type="ARBA" id="ARBA00004141"/>
    </source>
</evidence>
<proteinExistence type="inferred from homology"/>
<dbReference type="Pfam" id="PF08592">
    <property type="entry name" value="Anthrone_oxy"/>
    <property type="match status" value="1"/>
</dbReference>
<feature type="transmembrane region" description="Helical" evidence="6">
    <location>
        <begin position="92"/>
        <end position="113"/>
    </location>
</feature>
<comment type="similarity">
    <text evidence="5">Belongs to the anthrone oxygenase family.</text>
</comment>
<evidence type="ECO:0000256" key="5">
    <source>
        <dbReference type="ARBA" id="ARBA00034313"/>
    </source>
</evidence>
<feature type="transmembrane region" description="Helical" evidence="6">
    <location>
        <begin position="20"/>
        <end position="39"/>
    </location>
</feature>
<evidence type="ECO:0008006" key="9">
    <source>
        <dbReference type="Google" id="ProtNLM"/>
    </source>
</evidence>
<dbReference type="RefSeq" id="XP_024741293.1">
    <property type="nucleotide sequence ID" value="XM_024882591.1"/>
</dbReference>
<dbReference type="InParanoid" id="A0A2J6TMZ5"/>
<organism evidence="7 8">
    <name type="scientific">Hyaloscypha bicolor E</name>
    <dbReference type="NCBI Taxonomy" id="1095630"/>
    <lineage>
        <taxon>Eukaryota</taxon>
        <taxon>Fungi</taxon>
        <taxon>Dikarya</taxon>
        <taxon>Ascomycota</taxon>
        <taxon>Pezizomycotina</taxon>
        <taxon>Leotiomycetes</taxon>
        <taxon>Helotiales</taxon>
        <taxon>Hyaloscyphaceae</taxon>
        <taxon>Hyaloscypha</taxon>
        <taxon>Hyaloscypha bicolor</taxon>
    </lineage>
</organism>
<reference evidence="7 8" key="1">
    <citation type="submission" date="2016-04" db="EMBL/GenBank/DDBJ databases">
        <title>A degradative enzymes factory behind the ericoid mycorrhizal symbiosis.</title>
        <authorList>
            <consortium name="DOE Joint Genome Institute"/>
            <person name="Martino E."/>
            <person name="Morin E."/>
            <person name="Grelet G."/>
            <person name="Kuo A."/>
            <person name="Kohler A."/>
            <person name="Daghino S."/>
            <person name="Barry K."/>
            <person name="Choi C."/>
            <person name="Cichocki N."/>
            <person name="Clum A."/>
            <person name="Copeland A."/>
            <person name="Hainaut M."/>
            <person name="Haridas S."/>
            <person name="Labutti K."/>
            <person name="Lindquist E."/>
            <person name="Lipzen A."/>
            <person name="Khouja H.-R."/>
            <person name="Murat C."/>
            <person name="Ohm R."/>
            <person name="Olson A."/>
            <person name="Spatafora J."/>
            <person name="Veneault-Fourrey C."/>
            <person name="Henrissat B."/>
            <person name="Grigoriev I."/>
            <person name="Martin F."/>
            <person name="Perotto S."/>
        </authorList>
    </citation>
    <scope>NUCLEOTIDE SEQUENCE [LARGE SCALE GENOMIC DNA]</scope>
    <source>
        <strain evidence="7 8">E</strain>
    </source>
</reference>
<evidence type="ECO:0000256" key="4">
    <source>
        <dbReference type="ARBA" id="ARBA00023136"/>
    </source>
</evidence>
<protein>
    <recommendedName>
        <fullName evidence="9">DUF1772-domain-containing protein</fullName>
    </recommendedName>
</protein>
<sequence length="179" mass="19018">MPTDTPFSIRLAQTIGITSSLLVGGVSAGLSFFTIPRLLESPTPLMLQQWRKMFIAGKHAAIPGTLLSSVSYFYLAYNALSSSNPFAGNGAGYSYLISGVLSAGIIPFTFAVLMPTNNKLEAKEEETRMLEKTDEVVEIGLAGGETAKVLVDRWGALNLGRVGMLITAGVVGIWTSVSN</sequence>
<gene>
    <name evidence="7" type="ORF">K444DRAFT_625991</name>
</gene>
<evidence type="ECO:0000256" key="6">
    <source>
        <dbReference type="SAM" id="Phobius"/>
    </source>
</evidence>